<comment type="caution">
    <text evidence="2">The sequence shown here is derived from an EMBL/GenBank/DDBJ whole genome shotgun (WGS) entry which is preliminary data.</text>
</comment>
<dbReference type="Proteomes" id="UP001286313">
    <property type="component" value="Unassembled WGS sequence"/>
</dbReference>
<accession>A0AAE1FEH2</accession>
<sequence>MWKRKRSQVVDVIIAYVDEISKDSNKLWIKKQHHTNNCVTGTIYVQYTRVVESGKEHIWWRWKVRQADKQRRWRREERQTGTVKGKQTYGGREETERMRGKEIESIPRDISASHETFEYPKRHFSIPQDISVKRQTGIDVLTFQRRISSARCKDDGRFTQSSQVSRSIFLVVAAVVK</sequence>
<feature type="compositionally biased region" description="Basic and acidic residues" evidence="1">
    <location>
        <begin position="91"/>
        <end position="101"/>
    </location>
</feature>
<organism evidence="2 3">
    <name type="scientific">Petrolisthes cinctipes</name>
    <name type="common">Flat porcelain crab</name>
    <dbReference type="NCBI Taxonomy" id="88211"/>
    <lineage>
        <taxon>Eukaryota</taxon>
        <taxon>Metazoa</taxon>
        <taxon>Ecdysozoa</taxon>
        <taxon>Arthropoda</taxon>
        <taxon>Crustacea</taxon>
        <taxon>Multicrustacea</taxon>
        <taxon>Malacostraca</taxon>
        <taxon>Eumalacostraca</taxon>
        <taxon>Eucarida</taxon>
        <taxon>Decapoda</taxon>
        <taxon>Pleocyemata</taxon>
        <taxon>Anomura</taxon>
        <taxon>Galatheoidea</taxon>
        <taxon>Porcellanidae</taxon>
        <taxon>Petrolisthes</taxon>
    </lineage>
</organism>
<proteinExistence type="predicted"/>
<keyword evidence="3" id="KW-1185">Reference proteome</keyword>
<dbReference type="AlphaFoldDB" id="A0AAE1FEH2"/>
<name>A0AAE1FEH2_PETCI</name>
<gene>
    <name evidence="2" type="ORF">Pcinc_022030</name>
</gene>
<reference evidence="2" key="1">
    <citation type="submission" date="2023-10" db="EMBL/GenBank/DDBJ databases">
        <title>Genome assemblies of two species of porcelain crab, Petrolisthes cinctipes and Petrolisthes manimaculis (Anomura: Porcellanidae).</title>
        <authorList>
            <person name="Angst P."/>
        </authorList>
    </citation>
    <scope>NUCLEOTIDE SEQUENCE</scope>
    <source>
        <strain evidence="2">PB745_01</strain>
        <tissue evidence="2">Gill</tissue>
    </source>
</reference>
<dbReference type="EMBL" id="JAWQEG010002286">
    <property type="protein sequence ID" value="KAK3872924.1"/>
    <property type="molecule type" value="Genomic_DNA"/>
</dbReference>
<evidence type="ECO:0000313" key="2">
    <source>
        <dbReference type="EMBL" id="KAK3872924.1"/>
    </source>
</evidence>
<protein>
    <submittedName>
        <fullName evidence="2">Uncharacterized protein</fullName>
    </submittedName>
</protein>
<evidence type="ECO:0000256" key="1">
    <source>
        <dbReference type="SAM" id="MobiDB-lite"/>
    </source>
</evidence>
<evidence type="ECO:0000313" key="3">
    <source>
        <dbReference type="Proteomes" id="UP001286313"/>
    </source>
</evidence>
<feature type="region of interest" description="Disordered" evidence="1">
    <location>
        <begin position="74"/>
        <end position="101"/>
    </location>
</feature>